<keyword evidence="5 12" id="KW-0963">Cytoplasm</keyword>
<dbReference type="GO" id="GO:0044205">
    <property type="term" value="P:'de novo' UMP biosynthetic process"/>
    <property type="evidence" value="ECO:0007669"/>
    <property type="project" value="UniProtKB-UniRule"/>
</dbReference>
<feature type="binding site" evidence="12">
    <location>
        <begin position="45"/>
        <end position="46"/>
    </location>
    <ligand>
        <name>FMN</name>
        <dbReference type="ChEBI" id="CHEBI:58210"/>
    </ligand>
</feature>
<feature type="binding site" evidence="12">
    <location>
        <begin position="69"/>
        <end position="73"/>
    </location>
    <ligand>
        <name>substrate</name>
    </ligand>
</feature>
<dbReference type="Proteomes" id="UP000652477">
    <property type="component" value="Unassembled WGS sequence"/>
</dbReference>
<evidence type="ECO:0000256" key="3">
    <source>
        <dbReference type="ARBA" id="ARBA00004715"/>
    </source>
</evidence>
<comment type="function">
    <text evidence="1">Catalyzes the conversion of dihydroorotate to orotate with NAD(+) as electron acceptor.</text>
</comment>
<comment type="catalytic activity">
    <reaction evidence="11">
        <text>(S)-dihydroorotate + NAD(+) = orotate + NADH + H(+)</text>
        <dbReference type="Rhea" id="RHEA:13513"/>
        <dbReference type="ChEBI" id="CHEBI:15378"/>
        <dbReference type="ChEBI" id="CHEBI:30839"/>
        <dbReference type="ChEBI" id="CHEBI:30864"/>
        <dbReference type="ChEBI" id="CHEBI:57540"/>
        <dbReference type="ChEBI" id="CHEBI:57945"/>
        <dbReference type="EC" id="1.3.1.14"/>
    </reaction>
</comment>
<evidence type="ECO:0000256" key="6">
    <source>
        <dbReference type="ARBA" id="ARBA00022630"/>
    </source>
</evidence>
<dbReference type="InterPro" id="IPR005720">
    <property type="entry name" value="Dihydroorotate_DH_cat"/>
</dbReference>
<dbReference type="HAMAP" id="MF_00224">
    <property type="entry name" value="DHO_dh_type1"/>
    <property type="match status" value="1"/>
</dbReference>
<dbReference type="PANTHER" id="PTHR48109:SF1">
    <property type="entry name" value="DIHYDROOROTATE DEHYDROGENASE (FUMARATE)"/>
    <property type="match status" value="1"/>
</dbReference>
<dbReference type="InterPro" id="IPR001295">
    <property type="entry name" value="Dihydroorotate_DH_CS"/>
</dbReference>
<comment type="catalytic activity">
    <reaction evidence="12">
        <text>(S)-dihydroorotate + A = orotate + AH2</text>
        <dbReference type="Rhea" id="RHEA:18073"/>
        <dbReference type="ChEBI" id="CHEBI:13193"/>
        <dbReference type="ChEBI" id="CHEBI:17499"/>
        <dbReference type="ChEBI" id="CHEBI:30839"/>
        <dbReference type="ChEBI" id="CHEBI:30864"/>
    </reaction>
</comment>
<dbReference type="CDD" id="cd04740">
    <property type="entry name" value="DHOD_1B_like"/>
    <property type="match status" value="1"/>
</dbReference>
<dbReference type="GO" id="GO:0004589">
    <property type="term" value="F:dihydroorotate dehydrogenase (NAD+) activity"/>
    <property type="evidence" value="ECO:0007669"/>
    <property type="project" value="UniProtKB-EC"/>
</dbReference>
<dbReference type="InterPro" id="IPR033888">
    <property type="entry name" value="DHOD_1B"/>
</dbReference>
<dbReference type="EMBL" id="JACOPF010000001">
    <property type="protein sequence ID" value="MBC5688261.1"/>
    <property type="molecule type" value="Genomic_DNA"/>
</dbReference>
<dbReference type="NCBIfam" id="NF005574">
    <property type="entry name" value="PRK07259.1"/>
    <property type="match status" value="1"/>
</dbReference>
<proteinExistence type="inferred from homology"/>
<dbReference type="SUPFAM" id="SSF51395">
    <property type="entry name" value="FMN-linked oxidoreductases"/>
    <property type="match status" value="1"/>
</dbReference>
<name>A0A923RPB8_9FIRM</name>
<dbReference type="NCBIfam" id="TIGR01037">
    <property type="entry name" value="pyrD_sub1_fam"/>
    <property type="match status" value="1"/>
</dbReference>
<evidence type="ECO:0000259" key="13">
    <source>
        <dbReference type="Pfam" id="PF01180"/>
    </source>
</evidence>
<organism evidence="14 15">
    <name type="scientific">Mediterraneibacter hominis</name>
    <dbReference type="NCBI Taxonomy" id="2763054"/>
    <lineage>
        <taxon>Bacteria</taxon>
        <taxon>Bacillati</taxon>
        <taxon>Bacillota</taxon>
        <taxon>Clostridia</taxon>
        <taxon>Lachnospirales</taxon>
        <taxon>Lachnospiraceae</taxon>
        <taxon>Mediterraneibacter</taxon>
    </lineage>
</organism>
<dbReference type="GO" id="GO:0005737">
    <property type="term" value="C:cytoplasm"/>
    <property type="evidence" value="ECO:0007669"/>
    <property type="project" value="UniProtKB-SubCell"/>
</dbReference>
<dbReference type="AlphaFoldDB" id="A0A923RPB8"/>
<feature type="binding site" evidence="12">
    <location>
        <begin position="264"/>
        <end position="265"/>
    </location>
    <ligand>
        <name>FMN</name>
        <dbReference type="ChEBI" id="CHEBI:58210"/>
    </ligand>
</feature>
<feature type="binding site" evidence="12">
    <location>
        <position position="99"/>
    </location>
    <ligand>
        <name>FMN</name>
        <dbReference type="ChEBI" id="CHEBI:58210"/>
    </ligand>
</feature>
<evidence type="ECO:0000256" key="9">
    <source>
        <dbReference type="ARBA" id="ARBA00023002"/>
    </source>
</evidence>
<feature type="binding site" evidence="12">
    <location>
        <position position="190"/>
    </location>
    <ligand>
        <name>FMN</name>
        <dbReference type="ChEBI" id="CHEBI:58210"/>
    </ligand>
</feature>
<feature type="binding site" evidence="12">
    <location>
        <position position="126"/>
    </location>
    <ligand>
        <name>FMN</name>
        <dbReference type="ChEBI" id="CHEBI:58210"/>
    </ligand>
</feature>
<dbReference type="InterPro" id="IPR050074">
    <property type="entry name" value="DHO_dehydrogenase"/>
</dbReference>
<comment type="pathway">
    <text evidence="3">Pyrimidine metabolism; UMP biosynthesis via de novo pathway; orotate from (S)-dihydroorotate (NAD(+) route): step 1/1.</text>
</comment>
<dbReference type="FunFam" id="3.20.20.70:FF:000027">
    <property type="entry name" value="Dihydropyrimidine dehydrogenase [NADP(+)]"/>
    <property type="match status" value="1"/>
</dbReference>
<keyword evidence="15" id="KW-1185">Reference proteome</keyword>
<feature type="binding site" evidence="12">
    <location>
        <position position="216"/>
    </location>
    <ligand>
        <name>FMN</name>
        <dbReference type="ChEBI" id="CHEBI:58210"/>
    </ligand>
</feature>
<evidence type="ECO:0000256" key="4">
    <source>
        <dbReference type="ARBA" id="ARBA00008008"/>
    </source>
</evidence>
<feature type="binding site" evidence="12">
    <location>
        <position position="126"/>
    </location>
    <ligand>
        <name>substrate</name>
    </ligand>
</feature>
<sequence>MSRLHTEFAGIAFKNPVVLASGTCGFGRELAECFDIEKLGGLSSKGLIIHPHGGNDGIRIWETPSGIMNSVGLENPGIEAFIEQDLDWINEKDVVNIVNMGGHSKEDYFRGAERLNDVNIDILELNISCPNVKEGGMNFGVKTEAARELVREVRKISKHKLVVKLSPNAEDIVALAKMCEEEGADGVSLVNTFLAMAVDIDKKAMVFQNGYAGLSGPAIRPIALRMVHQVCKAVKIPVMGMGGITTWQDAIAFIMAGAQVVQVGTATFMKPDISLDIIAGVEKYMEDNHLDSLNEIRGIL</sequence>
<feature type="domain" description="Dihydroorotate dehydrogenase catalytic" evidence="13">
    <location>
        <begin position="4"/>
        <end position="285"/>
    </location>
</feature>
<gene>
    <name evidence="12" type="primary">pyrD</name>
    <name evidence="14" type="ORF">H8S37_04875</name>
</gene>
<comment type="subcellular location">
    <subcellularLocation>
        <location evidence="2 12">Cytoplasm</location>
    </subcellularLocation>
</comment>
<keyword evidence="9 12" id="KW-0560">Oxidoreductase</keyword>
<feature type="binding site" evidence="12">
    <location>
        <position position="164"/>
    </location>
    <ligand>
        <name>FMN</name>
        <dbReference type="ChEBI" id="CHEBI:58210"/>
    </ligand>
</feature>
<evidence type="ECO:0000313" key="15">
    <source>
        <dbReference type="Proteomes" id="UP000652477"/>
    </source>
</evidence>
<evidence type="ECO:0000256" key="10">
    <source>
        <dbReference type="ARBA" id="ARBA00023027"/>
    </source>
</evidence>
<dbReference type="EC" id="1.3.-.-" evidence="12"/>
<dbReference type="PIRSF" id="PIRSF000164">
    <property type="entry name" value="DHO_oxidase"/>
    <property type="match status" value="1"/>
</dbReference>
<evidence type="ECO:0000256" key="5">
    <source>
        <dbReference type="ARBA" id="ARBA00022490"/>
    </source>
</evidence>
<keyword evidence="10" id="KW-0520">NAD</keyword>
<evidence type="ECO:0000256" key="12">
    <source>
        <dbReference type="HAMAP-Rule" id="MF_00224"/>
    </source>
</evidence>
<evidence type="ECO:0000256" key="11">
    <source>
        <dbReference type="ARBA" id="ARBA00048996"/>
    </source>
</evidence>
<evidence type="ECO:0000256" key="8">
    <source>
        <dbReference type="ARBA" id="ARBA00022975"/>
    </source>
</evidence>
<comment type="cofactor">
    <cofactor evidence="12">
        <name>FMN</name>
        <dbReference type="ChEBI" id="CHEBI:58210"/>
    </cofactor>
    <text evidence="12">Binds 1 FMN per subunit.</text>
</comment>
<evidence type="ECO:0000313" key="14">
    <source>
        <dbReference type="EMBL" id="MBC5688261.1"/>
    </source>
</evidence>
<accession>A0A923RPB8</accession>
<feature type="binding site" evidence="12">
    <location>
        <position position="45"/>
    </location>
    <ligand>
        <name>substrate</name>
    </ligand>
</feature>
<dbReference type="RefSeq" id="WP_186874887.1">
    <property type="nucleotide sequence ID" value="NZ_JACOPF010000001.1"/>
</dbReference>
<feature type="binding site" evidence="12">
    <location>
        <begin position="242"/>
        <end position="243"/>
    </location>
    <ligand>
        <name>FMN</name>
        <dbReference type="ChEBI" id="CHEBI:58210"/>
    </ligand>
</feature>
<comment type="caution">
    <text evidence="14">The sequence shown here is derived from an EMBL/GenBank/DDBJ whole genome shotgun (WGS) entry which is preliminary data.</text>
</comment>
<evidence type="ECO:0000256" key="2">
    <source>
        <dbReference type="ARBA" id="ARBA00004496"/>
    </source>
</evidence>
<comment type="similarity">
    <text evidence="4 12">Belongs to the dihydroorotate dehydrogenase family. Type 1 subfamily.</text>
</comment>
<dbReference type="GO" id="GO:0006207">
    <property type="term" value="P:'de novo' pyrimidine nucleobase biosynthetic process"/>
    <property type="evidence" value="ECO:0007669"/>
    <property type="project" value="InterPro"/>
</dbReference>
<dbReference type="InterPro" id="IPR013785">
    <property type="entry name" value="Aldolase_TIM"/>
</dbReference>
<keyword evidence="8 12" id="KW-0665">Pyrimidine biosynthesis</keyword>
<dbReference type="PANTHER" id="PTHR48109">
    <property type="entry name" value="DIHYDROOROTATE DEHYDROGENASE (QUINONE), MITOCHONDRIAL-RELATED"/>
    <property type="match status" value="1"/>
</dbReference>
<dbReference type="InterPro" id="IPR024920">
    <property type="entry name" value="Dihydroorotate_DH_1"/>
</dbReference>
<reference evidence="14" key="1">
    <citation type="submission" date="2020-08" db="EMBL/GenBank/DDBJ databases">
        <title>Genome public.</title>
        <authorList>
            <person name="Liu C."/>
            <person name="Sun Q."/>
        </authorList>
    </citation>
    <scope>NUCLEOTIDE SEQUENCE</scope>
    <source>
        <strain evidence="14">NSJ-55</strain>
    </source>
</reference>
<dbReference type="Gene3D" id="3.20.20.70">
    <property type="entry name" value="Aldolase class I"/>
    <property type="match status" value="1"/>
</dbReference>
<evidence type="ECO:0000256" key="7">
    <source>
        <dbReference type="ARBA" id="ARBA00022643"/>
    </source>
</evidence>
<dbReference type="InterPro" id="IPR049622">
    <property type="entry name" value="Dihydroorotate_DH_I"/>
</dbReference>
<dbReference type="PROSITE" id="PS00912">
    <property type="entry name" value="DHODEHASE_2"/>
    <property type="match status" value="1"/>
</dbReference>
<dbReference type="Pfam" id="PF01180">
    <property type="entry name" value="DHO_dh"/>
    <property type="match status" value="1"/>
</dbReference>
<keyword evidence="6 12" id="KW-0285">Flavoprotein</keyword>
<keyword evidence="7 12" id="KW-0288">FMN</keyword>
<evidence type="ECO:0000256" key="1">
    <source>
        <dbReference type="ARBA" id="ARBA00003616"/>
    </source>
</evidence>
<feature type="binding site" evidence="12">
    <location>
        <position position="21"/>
    </location>
    <ligand>
        <name>FMN</name>
        <dbReference type="ChEBI" id="CHEBI:58210"/>
    </ligand>
</feature>
<feature type="binding site" evidence="12">
    <location>
        <begin position="191"/>
        <end position="192"/>
    </location>
    <ligand>
        <name>substrate</name>
    </ligand>
</feature>
<dbReference type="InterPro" id="IPR012135">
    <property type="entry name" value="Dihydroorotate_DH_1_2"/>
</dbReference>
<feature type="active site" description="Nucleophile" evidence="12">
    <location>
        <position position="129"/>
    </location>
</feature>
<protein>
    <recommendedName>
        <fullName evidence="12">Dihydroorotate dehydrogenase</fullName>
        <shortName evidence="12">DHOD</shortName>
        <shortName evidence="12">DHODase</shortName>
        <shortName evidence="12">DHOdehase</shortName>
        <ecNumber evidence="12">1.3.-.-</ecNumber>
    </recommendedName>
</protein>